<dbReference type="Pfam" id="PF11730">
    <property type="entry name" value="DUF3297"/>
    <property type="match status" value="1"/>
</dbReference>
<keyword evidence="2" id="KW-1185">Reference proteome</keyword>
<dbReference type="Proteomes" id="UP000529637">
    <property type="component" value="Unassembled WGS sequence"/>
</dbReference>
<dbReference type="EMBL" id="JABWMJ010000003">
    <property type="protein sequence ID" value="NUZ05820.1"/>
    <property type="molecule type" value="Genomic_DNA"/>
</dbReference>
<dbReference type="AlphaFoldDB" id="A0A7Y6NMD0"/>
<gene>
    <name evidence="1" type="ORF">HQN59_08590</name>
</gene>
<reference evidence="1 2" key="1">
    <citation type="submission" date="2020-06" db="EMBL/GenBank/DDBJ databases">
        <title>Schlegella sp. ID0723 isolated from air conditioner.</title>
        <authorList>
            <person name="Kim D.Y."/>
            <person name="Kim D.-U."/>
        </authorList>
    </citation>
    <scope>NUCLEOTIDE SEQUENCE [LARGE SCALE GENOMIC DNA]</scope>
    <source>
        <strain evidence="1 2">ID0723</strain>
    </source>
</reference>
<dbReference type="InterPro" id="IPR021724">
    <property type="entry name" value="DUF3297"/>
</dbReference>
<dbReference type="RefSeq" id="WP_176068122.1">
    <property type="nucleotide sequence ID" value="NZ_JABWMJ010000003.1"/>
</dbReference>
<sequence>MNETTPTPETPATDAALPPLPDRLAVDPRSPHHVAEVFERPIGIRFNGNERSDVEEYCISEGWVKVAAGRTLDRKGRPMLIKLKGTVEAFYR</sequence>
<evidence type="ECO:0000313" key="2">
    <source>
        <dbReference type="Proteomes" id="UP000529637"/>
    </source>
</evidence>
<protein>
    <submittedName>
        <fullName evidence="1">DUF3297 family protein</fullName>
    </submittedName>
</protein>
<organism evidence="1 2">
    <name type="scientific">Piscinibacter koreensis</name>
    <dbReference type="NCBI Taxonomy" id="2742824"/>
    <lineage>
        <taxon>Bacteria</taxon>
        <taxon>Pseudomonadati</taxon>
        <taxon>Pseudomonadota</taxon>
        <taxon>Betaproteobacteria</taxon>
        <taxon>Burkholderiales</taxon>
        <taxon>Sphaerotilaceae</taxon>
        <taxon>Piscinibacter</taxon>
    </lineage>
</organism>
<name>A0A7Y6NMD0_9BURK</name>
<accession>A0A7Y6NMD0</accession>
<comment type="caution">
    <text evidence="1">The sequence shown here is derived from an EMBL/GenBank/DDBJ whole genome shotgun (WGS) entry which is preliminary data.</text>
</comment>
<evidence type="ECO:0000313" key="1">
    <source>
        <dbReference type="EMBL" id="NUZ05820.1"/>
    </source>
</evidence>
<proteinExistence type="predicted"/>